<accession>C6RFD2</accession>
<dbReference type="Proteomes" id="UP000003107">
    <property type="component" value="Unassembled WGS sequence"/>
</dbReference>
<evidence type="ECO:0000313" key="3">
    <source>
        <dbReference type="Proteomes" id="UP000003107"/>
    </source>
</evidence>
<dbReference type="eggNOG" id="ENOG5032MK2">
    <property type="taxonomic scope" value="Bacteria"/>
</dbReference>
<name>C6RFD2_9BACT</name>
<dbReference type="AlphaFoldDB" id="C6RFD2"/>
<sequence length="163" mass="17702">MPSLSKIRKFESEIYGCVLKFTQICRYTFKFKGAAMDVKLNINLNSNLMSVGKSSAATSAVNLNAGALNLKSGDRGDILRGASNLPSGANEAESSADILKKQLEKLQKRLKELEAAIKRIKASKNPYAKDMAASLETQKGAVFAQIMQISARILEMQGSQSKI</sequence>
<evidence type="ECO:0000313" key="2">
    <source>
        <dbReference type="EMBL" id="EET79940.1"/>
    </source>
</evidence>
<organism evidence="2 3">
    <name type="scientific">Campylobacter showae RM3277</name>
    <dbReference type="NCBI Taxonomy" id="553219"/>
    <lineage>
        <taxon>Bacteria</taxon>
        <taxon>Pseudomonadati</taxon>
        <taxon>Campylobacterota</taxon>
        <taxon>Epsilonproteobacteria</taxon>
        <taxon>Campylobacterales</taxon>
        <taxon>Campylobacteraceae</taxon>
        <taxon>Campylobacter</taxon>
    </lineage>
</organism>
<protein>
    <submittedName>
        <fullName evidence="2">Uncharacterized protein</fullName>
    </submittedName>
</protein>
<dbReference type="STRING" id="553219.CAMSH0001_0437"/>
<reference evidence="2 3" key="1">
    <citation type="submission" date="2009-07" db="EMBL/GenBank/DDBJ databases">
        <authorList>
            <person name="Madupu R."/>
            <person name="Sebastian Y."/>
            <person name="Durkin A.S."/>
            <person name="Torralba M."/>
            <person name="Methe B."/>
            <person name="Sutton G.G."/>
            <person name="Strausberg R.L."/>
            <person name="Nelson K.E."/>
        </authorList>
    </citation>
    <scope>NUCLEOTIDE SEQUENCE [LARGE SCALE GENOMIC DNA]</scope>
    <source>
        <strain evidence="2 3">RM3277</strain>
    </source>
</reference>
<proteinExistence type="predicted"/>
<keyword evidence="3" id="KW-1185">Reference proteome</keyword>
<keyword evidence="1" id="KW-0175">Coiled coil</keyword>
<feature type="coiled-coil region" evidence="1">
    <location>
        <begin position="89"/>
        <end position="123"/>
    </location>
</feature>
<evidence type="ECO:0000256" key="1">
    <source>
        <dbReference type="SAM" id="Coils"/>
    </source>
</evidence>
<comment type="caution">
    <text evidence="2">The sequence shown here is derived from an EMBL/GenBank/DDBJ whole genome shotgun (WGS) entry which is preliminary data.</text>
</comment>
<gene>
    <name evidence="2" type="ORF">CAMSH0001_0437</name>
</gene>
<dbReference type="EMBL" id="ACVQ01000017">
    <property type="protein sequence ID" value="EET79940.1"/>
    <property type="molecule type" value="Genomic_DNA"/>
</dbReference>